<keyword evidence="4" id="KW-1185">Reference proteome</keyword>
<comment type="caution">
    <text evidence="3">The sequence shown here is derived from an EMBL/GenBank/DDBJ whole genome shotgun (WGS) entry which is preliminary data.</text>
</comment>
<dbReference type="Proteomes" id="UP001501265">
    <property type="component" value="Unassembled WGS sequence"/>
</dbReference>
<feature type="compositionally biased region" description="Low complexity" evidence="1">
    <location>
        <begin position="96"/>
        <end position="116"/>
    </location>
</feature>
<gene>
    <name evidence="3" type="ORF">GCM10023220_55990</name>
</gene>
<evidence type="ECO:0000256" key="1">
    <source>
        <dbReference type="SAM" id="MobiDB-lite"/>
    </source>
</evidence>
<evidence type="ECO:0000256" key="2">
    <source>
        <dbReference type="SAM" id="Phobius"/>
    </source>
</evidence>
<evidence type="ECO:0000313" key="3">
    <source>
        <dbReference type="EMBL" id="GAA4816451.1"/>
    </source>
</evidence>
<keyword evidence="2" id="KW-0472">Membrane</keyword>
<organism evidence="3 4">
    <name type="scientific">Streptomyces ziwulingensis</name>
    <dbReference type="NCBI Taxonomy" id="1045501"/>
    <lineage>
        <taxon>Bacteria</taxon>
        <taxon>Bacillati</taxon>
        <taxon>Actinomycetota</taxon>
        <taxon>Actinomycetes</taxon>
        <taxon>Kitasatosporales</taxon>
        <taxon>Streptomycetaceae</taxon>
        <taxon>Streptomyces</taxon>
    </lineage>
</organism>
<dbReference type="EMBL" id="BAABIG010000062">
    <property type="protein sequence ID" value="GAA4816451.1"/>
    <property type="molecule type" value="Genomic_DNA"/>
</dbReference>
<evidence type="ECO:0000313" key="4">
    <source>
        <dbReference type="Proteomes" id="UP001501265"/>
    </source>
</evidence>
<protein>
    <submittedName>
        <fullName evidence="3">Uncharacterized protein</fullName>
    </submittedName>
</protein>
<feature type="region of interest" description="Disordered" evidence="1">
    <location>
        <begin position="1"/>
        <end position="45"/>
    </location>
</feature>
<feature type="transmembrane region" description="Helical" evidence="2">
    <location>
        <begin position="59"/>
        <end position="85"/>
    </location>
</feature>
<sequence>MGGEKAKPGSEGTITVKASAARPPYWDGVPGRSARPVNSGNELGPRRRYRLPAVLGCGWGAGVAVGVVVAVAVAVAVGVGVAAAVGAGRRGRLIEPASPAGGPTTPSATRAARTPG</sequence>
<accession>A0ABP9CRY1</accession>
<reference evidence="4" key="1">
    <citation type="journal article" date="2019" name="Int. J. Syst. Evol. Microbiol.">
        <title>The Global Catalogue of Microorganisms (GCM) 10K type strain sequencing project: providing services to taxonomists for standard genome sequencing and annotation.</title>
        <authorList>
            <consortium name="The Broad Institute Genomics Platform"/>
            <consortium name="The Broad Institute Genome Sequencing Center for Infectious Disease"/>
            <person name="Wu L."/>
            <person name="Ma J."/>
        </authorList>
    </citation>
    <scope>NUCLEOTIDE SEQUENCE [LARGE SCALE GENOMIC DNA]</scope>
    <source>
        <strain evidence="4">JCM 18081</strain>
    </source>
</reference>
<keyword evidence="2" id="KW-1133">Transmembrane helix</keyword>
<keyword evidence="2" id="KW-0812">Transmembrane</keyword>
<feature type="region of interest" description="Disordered" evidence="1">
    <location>
        <begin position="92"/>
        <end position="116"/>
    </location>
</feature>
<proteinExistence type="predicted"/>
<name>A0ABP9CRY1_9ACTN</name>